<evidence type="ECO:0000313" key="1">
    <source>
        <dbReference type="EMBL" id="KAI4313529.1"/>
    </source>
</evidence>
<gene>
    <name evidence="1" type="ORF">L6164_026502</name>
</gene>
<keyword evidence="2" id="KW-1185">Reference proteome</keyword>
<comment type="caution">
    <text evidence="1">The sequence shown here is derived from an EMBL/GenBank/DDBJ whole genome shotgun (WGS) entry which is preliminary data.</text>
</comment>
<protein>
    <submittedName>
        <fullName evidence="1">Uncharacterized protein</fullName>
    </submittedName>
</protein>
<dbReference type="EMBL" id="CM039436">
    <property type="protein sequence ID" value="KAI4313529.1"/>
    <property type="molecule type" value="Genomic_DNA"/>
</dbReference>
<reference evidence="1 2" key="1">
    <citation type="journal article" date="2022" name="DNA Res.">
        <title>Chromosomal-level genome assembly of the orchid tree Bauhinia variegata (Leguminosae; Cercidoideae) supports the allotetraploid origin hypothesis of Bauhinia.</title>
        <authorList>
            <person name="Zhong Y."/>
            <person name="Chen Y."/>
            <person name="Zheng D."/>
            <person name="Pang J."/>
            <person name="Liu Y."/>
            <person name="Luo S."/>
            <person name="Meng S."/>
            <person name="Qian L."/>
            <person name="Wei D."/>
            <person name="Dai S."/>
            <person name="Zhou R."/>
        </authorList>
    </citation>
    <scope>NUCLEOTIDE SEQUENCE [LARGE SCALE GENOMIC DNA]</scope>
    <source>
        <strain evidence="1">BV-YZ2020</strain>
    </source>
</reference>
<sequence>MNLRDYGYKYFTEKPYMDRDGKPIKVGRFTFLDMASFQRYMFIHFLLPLKELKLLNTILCQYFQKMYLDNNRKIQIAMRLVNLYRPYLFFSGVFDDMNMEELQMAAMQGSVWSLRALENQLETRLESIKLRKMQCGEKDKEVETNYLIGLPHQCCP</sequence>
<proteinExistence type="predicted"/>
<organism evidence="1 2">
    <name type="scientific">Bauhinia variegata</name>
    <name type="common">Purple orchid tree</name>
    <name type="synonym">Phanera variegata</name>
    <dbReference type="NCBI Taxonomy" id="167791"/>
    <lineage>
        <taxon>Eukaryota</taxon>
        <taxon>Viridiplantae</taxon>
        <taxon>Streptophyta</taxon>
        <taxon>Embryophyta</taxon>
        <taxon>Tracheophyta</taxon>
        <taxon>Spermatophyta</taxon>
        <taxon>Magnoliopsida</taxon>
        <taxon>eudicotyledons</taxon>
        <taxon>Gunneridae</taxon>
        <taxon>Pentapetalae</taxon>
        <taxon>rosids</taxon>
        <taxon>fabids</taxon>
        <taxon>Fabales</taxon>
        <taxon>Fabaceae</taxon>
        <taxon>Cercidoideae</taxon>
        <taxon>Cercideae</taxon>
        <taxon>Bauhiniinae</taxon>
        <taxon>Bauhinia</taxon>
    </lineage>
</organism>
<name>A0ACB9LQR9_BAUVA</name>
<accession>A0ACB9LQR9</accession>
<dbReference type="Proteomes" id="UP000828941">
    <property type="component" value="Chromosome 11"/>
</dbReference>
<evidence type="ECO:0000313" key="2">
    <source>
        <dbReference type="Proteomes" id="UP000828941"/>
    </source>
</evidence>